<accession>A0AAD9BJ67</accession>
<organism evidence="1 2">
    <name type="scientific">Dissostichus eleginoides</name>
    <name type="common">Patagonian toothfish</name>
    <name type="synonym">Dissostichus amissus</name>
    <dbReference type="NCBI Taxonomy" id="100907"/>
    <lineage>
        <taxon>Eukaryota</taxon>
        <taxon>Metazoa</taxon>
        <taxon>Chordata</taxon>
        <taxon>Craniata</taxon>
        <taxon>Vertebrata</taxon>
        <taxon>Euteleostomi</taxon>
        <taxon>Actinopterygii</taxon>
        <taxon>Neopterygii</taxon>
        <taxon>Teleostei</taxon>
        <taxon>Neoteleostei</taxon>
        <taxon>Acanthomorphata</taxon>
        <taxon>Eupercaria</taxon>
        <taxon>Perciformes</taxon>
        <taxon>Notothenioidei</taxon>
        <taxon>Nototheniidae</taxon>
        <taxon>Dissostichus</taxon>
    </lineage>
</organism>
<dbReference type="EMBL" id="JASDAP010000022">
    <property type="protein sequence ID" value="KAK1883786.1"/>
    <property type="molecule type" value="Genomic_DNA"/>
</dbReference>
<dbReference type="AlphaFoldDB" id="A0AAD9BJ67"/>
<sequence>ALATEEWGEGRGVPHRGDCRASELQFPATGLIPEPVTHDVFPCNKHEPVLPNSPDTPRNIALT</sequence>
<dbReference type="Proteomes" id="UP001228049">
    <property type="component" value="Unassembled WGS sequence"/>
</dbReference>
<proteinExistence type="predicted"/>
<evidence type="ECO:0000313" key="1">
    <source>
        <dbReference type="EMBL" id="KAK1883786.1"/>
    </source>
</evidence>
<keyword evidence="2" id="KW-1185">Reference proteome</keyword>
<gene>
    <name evidence="1" type="ORF">KUDE01_022111</name>
</gene>
<feature type="non-terminal residue" evidence="1">
    <location>
        <position position="63"/>
    </location>
</feature>
<evidence type="ECO:0000313" key="2">
    <source>
        <dbReference type="Proteomes" id="UP001228049"/>
    </source>
</evidence>
<name>A0AAD9BJ67_DISEL</name>
<reference evidence="1" key="1">
    <citation type="submission" date="2023-04" db="EMBL/GenBank/DDBJ databases">
        <title>Chromosome-level genome of Chaenocephalus aceratus.</title>
        <authorList>
            <person name="Park H."/>
        </authorList>
    </citation>
    <scope>NUCLEOTIDE SEQUENCE</scope>
    <source>
        <strain evidence="1">DE</strain>
        <tissue evidence="1">Muscle</tissue>
    </source>
</reference>
<feature type="non-terminal residue" evidence="1">
    <location>
        <position position="1"/>
    </location>
</feature>
<comment type="caution">
    <text evidence="1">The sequence shown here is derived from an EMBL/GenBank/DDBJ whole genome shotgun (WGS) entry which is preliminary data.</text>
</comment>
<protein>
    <submittedName>
        <fullName evidence="1">Gag polyprotein</fullName>
    </submittedName>
</protein>